<dbReference type="OrthoDB" id="9808192at2"/>
<name>A0A3A3GDE5_9BURK</name>
<feature type="transmembrane region" description="Helical" evidence="1">
    <location>
        <begin position="36"/>
        <end position="56"/>
    </location>
</feature>
<dbReference type="Proteomes" id="UP000265955">
    <property type="component" value="Unassembled WGS sequence"/>
</dbReference>
<evidence type="ECO:0000313" key="3">
    <source>
        <dbReference type="EMBL" id="RJF98919.1"/>
    </source>
</evidence>
<dbReference type="InterPro" id="IPR007038">
    <property type="entry name" value="HupE_UreJ"/>
</dbReference>
<comment type="caution">
    <text evidence="3">The sequence shown here is derived from an EMBL/GenBank/DDBJ whole genome shotgun (WGS) entry which is preliminary data.</text>
</comment>
<keyword evidence="1" id="KW-0812">Transmembrane</keyword>
<dbReference type="PIRSF" id="PIRSF016919">
    <property type="entry name" value="HupE_UreJ"/>
    <property type="match status" value="1"/>
</dbReference>
<gene>
    <name evidence="3" type="ORF">D3871_10650</name>
</gene>
<dbReference type="AlphaFoldDB" id="A0A3A3GDE5"/>
<sequence length="193" mass="19457">MLIRSLFIIAATLLSGTAIAHPGLHHADASFAAGFGHPFVGWDHLLAMLVVGIWAVQQKRLPALLMALAFPLMMAVGAAVAMYGSSFGGVETGIASSLALLGLLVAFAVRMPVGAGIAMVSVFGLMHGYAHGIEAPVGGSMLAYGAGFVLATLLLHLAGVLMGLAGRRPVAAMLLRASGAAVAVTGVGLLAFT</sequence>
<evidence type="ECO:0000256" key="1">
    <source>
        <dbReference type="SAM" id="Phobius"/>
    </source>
</evidence>
<proteinExistence type="predicted"/>
<feature type="signal peptide" evidence="2">
    <location>
        <begin position="1"/>
        <end position="20"/>
    </location>
</feature>
<keyword evidence="4" id="KW-1185">Reference proteome</keyword>
<evidence type="ECO:0000256" key="2">
    <source>
        <dbReference type="SAM" id="SignalP"/>
    </source>
</evidence>
<keyword evidence="1" id="KW-0472">Membrane</keyword>
<organism evidence="3 4">
    <name type="scientific">Noviherbaspirillum saxi</name>
    <dbReference type="NCBI Taxonomy" id="2320863"/>
    <lineage>
        <taxon>Bacteria</taxon>
        <taxon>Pseudomonadati</taxon>
        <taxon>Pseudomonadota</taxon>
        <taxon>Betaproteobacteria</taxon>
        <taxon>Burkholderiales</taxon>
        <taxon>Oxalobacteraceae</taxon>
        <taxon>Noviherbaspirillum</taxon>
    </lineage>
</organism>
<protein>
    <submittedName>
        <fullName evidence="3">Urease accessory protein</fullName>
    </submittedName>
</protein>
<dbReference type="EMBL" id="QYUO01000001">
    <property type="protein sequence ID" value="RJF98919.1"/>
    <property type="molecule type" value="Genomic_DNA"/>
</dbReference>
<evidence type="ECO:0000313" key="4">
    <source>
        <dbReference type="Proteomes" id="UP000265955"/>
    </source>
</evidence>
<reference evidence="4" key="1">
    <citation type="submission" date="2018-09" db="EMBL/GenBank/DDBJ databases">
        <authorList>
            <person name="Zhu H."/>
        </authorList>
    </citation>
    <scope>NUCLEOTIDE SEQUENCE [LARGE SCALE GENOMIC DNA]</scope>
    <source>
        <strain evidence="4">K1R23-30</strain>
    </source>
</reference>
<accession>A0A3A3GDE5</accession>
<feature type="transmembrane region" description="Helical" evidence="1">
    <location>
        <begin position="173"/>
        <end position="192"/>
    </location>
</feature>
<feature type="transmembrane region" description="Helical" evidence="1">
    <location>
        <begin position="63"/>
        <end position="83"/>
    </location>
</feature>
<dbReference type="Pfam" id="PF04955">
    <property type="entry name" value="HupE_UreJ"/>
    <property type="match status" value="1"/>
</dbReference>
<keyword evidence="2" id="KW-0732">Signal</keyword>
<feature type="transmembrane region" description="Helical" evidence="1">
    <location>
        <begin position="113"/>
        <end position="130"/>
    </location>
</feature>
<keyword evidence="1" id="KW-1133">Transmembrane helix</keyword>
<feature type="transmembrane region" description="Helical" evidence="1">
    <location>
        <begin position="142"/>
        <end position="166"/>
    </location>
</feature>
<feature type="chain" id="PRO_5017246340" evidence="2">
    <location>
        <begin position="21"/>
        <end position="193"/>
    </location>
</feature>